<accession>G0MWG6</accession>
<reference evidence="3" key="1">
    <citation type="submission" date="2011-07" db="EMBL/GenBank/DDBJ databases">
        <authorList>
            <consortium name="Caenorhabditis brenneri Sequencing and Analysis Consortium"/>
            <person name="Wilson R.K."/>
        </authorList>
    </citation>
    <scope>NUCLEOTIDE SEQUENCE [LARGE SCALE GENOMIC DNA]</scope>
    <source>
        <strain evidence="3">PB2801</strain>
    </source>
</reference>
<dbReference type="AlphaFoldDB" id="G0MWG6"/>
<proteinExistence type="predicted"/>
<feature type="region of interest" description="Disordered" evidence="1">
    <location>
        <begin position="189"/>
        <end position="210"/>
    </location>
</feature>
<organism evidence="3">
    <name type="scientific">Caenorhabditis brenneri</name>
    <name type="common">Nematode worm</name>
    <dbReference type="NCBI Taxonomy" id="135651"/>
    <lineage>
        <taxon>Eukaryota</taxon>
        <taxon>Metazoa</taxon>
        <taxon>Ecdysozoa</taxon>
        <taxon>Nematoda</taxon>
        <taxon>Chromadorea</taxon>
        <taxon>Rhabditida</taxon>
        <taxon>Rhabditina</taxon>
        <taxon>Rhabditomorpha</taxon>
        <taxon>Rhabditoidea</taxon>
        <taxon>Rhabditidae</taxon>
        <taxon>Peloderinae</taxon>
        <taxon>Caenorhabditis</taxon>
    </lineage>
</organism>
<name>G0MWG6_CAEBE</name>
<evidence type="ECO:0000256" key="1">
    <source>
        <dbReference type="SAM" id="MobiDB-lite"/>
    </source>
</evidence>
<gene>
    <name evidence="2" type="ORF">CAEBREN_03734</name>
</gene>
<dbReference type="InParanoid" id="G0MWG6"/>
<dbReference type="HOGENOM" id="CLU_1311083_0_0_1"/>
<sequence length="210" mass="24166">MQSIIEYNKNRVKEPLGELDDMLIGPCYDDERDQPMEFRGREELAAAERADRIMRETHDGDIKKFLDACPHLDPTRALELLSELPLTEAIKRGMEIIMTPKEHVPRWVEQQLGDPTDLRFVADNAIIDRIEEERDRLGAQYEGPPILRIREIVEGRVAAENPQEVETAYIKVEWPEAVVAARLRAARLDARRKQKDSSAPAECQAKRSRK</sequence>
<evidence type="ECO:0000313" key="3">
    <source>
        <dbReference type="Proteomes" id="UP000008068"/>
    </source>
</evidence>
<keyword evidence="3" id="KW-1185">Reference proteome</keyword>
<dbReference type="Proteomes" id="UP000008068">
    <property type="component" value="Unassembled WGS sequence"/>
</dbReference>
<protein>
    <submittedName>
        <fullName evidence="2">Uncharacterized protein</fullName>
    </submittedName>
</protein>
<evidence type="ECO:0000313" key="2">
    <source>
        <dbReference type="EMBL" id="EGT46005.1"/>
    </source>
</evidence>
<dbReference type="EMBL" id="GL379816">
    <property type="protein sequence ID" value="EGT46005.1"/>
    <property type="molecule type" value="Genomic_DNA"/>
</dbReference>